<evidence type="ECO:0000256" key="1">
    <source>
        <dbReference type="SAM" id="MobiDB-lite"/>
    </source>
</evidence>
<feature type="region of interest" description="Disordered" evidence="1">
    <location>
        <begin position="232"/>
        <end position="253"/>
    </location>
</feature>
<dbReference type="PANTHER" id="PTHR37291:SF1">
    <property type="entry name" value="TYPE IV METHYL-DIRECTED RESTRICTION ENZYME ECOKMCRB SUBUNIT"/>
    <property type="match status" value="1"/>
</dbReference>
<dbReference type="SUPFAM" id="SSF52540">
    <property type="entry name" value="P-loop containing nucleoside triphosphate hydrolases"/>
    <property type="match status" value="1"/>
</dbReference>
<dbReference type="RefSeq" id="WP_189857700.1">
    <property type="nucleotide sequence ID" value="NZ_BMVW01000003.1"/>
</dbReference>
<dbReference type="InterPro" id="IPR025579">
    <property type="entry name" value="DUF4357"/>
</dbReference>
<reference evidence="3" key="2">
    <citation type="submission" date="2020-09" db="EMBL/GenBank/DDBJ databases">
        <authorList>
            <person name="Sun Q."/>
            <person name="Ohkuma M."/>
        </authorList>
    </citation>
    <scope>NUCLEOTIDE SEQUENCE</scope>
    <source>
        <strain evidence="3">JCM 4815</strain>
    </source>
</reference>
<dbReference type="CDD" id="cd00009">
    <property type="entry name" value="AAA"/>
    <property type="match status" value="1"/>
</dbReference>
<dbReference type="InterPro" id="IPR011704">
    <property type="entry name" value="ATPase_dyneun-rel_AAA"/>
</dbReference>
<evidence type="ECO:0000313" key="4">
    <source>
        <dbReference type="Proteomes" id="UP000622166"/>
    </source>
</evidence>
<dbReference type="GO" id="GO:0005524">
    <property type="term" value="F:ATP binding"/>
    <property type="evidence" value="ECO:0007669"/>
    <property type="project" value="InterPro"/>
</dbReference>
<dbReference type="Pfam" id="PF07728">
    <property type="entry name" value="AAA_5"/>
    <property type="match status" value="1"/>
</dbReference>
<gene>
    <name evidence="3" type="ORF">GCM10010365_21580</name>
</gene>
<dbReference type="InterPro" id="IPR003593">
    <property type="entry name" value="AAA+_ATPase"/>
</dbReference>
<dbReference type="GO" id="GO:0016887">
    <property type="term" value="F:ATP hydrolysis activity"/>
    <property type="evidence" value="ECO:0007669"/>
    <property type="project" value="InterPro"/>
</dbReference>
<dbReference type="Gene3D" id="3.40.50.300">
    <property type="entry name" value="P-loop containing nucleotide triphosphate hydrolases"/>
    <property type="match status" value="1"/>
</dbReference>
<dbReference type="Pfam" id="PF14267">
    <property type="entry name" value="DUF4357"/>
    <property type="match status" value="1"/>
</dbReference>
<dbReference type="AlphaFoldDB" id="A0A918PEB0"/>
<feature type="compositionally biased region" description="Basic and acidic residues" evidence="1">
    <location>
        <begin position="235"/>
        <end position="246"/>
    </location>
</feature>
<evidence type="ECO:0000313" key="3">
    <source>
        <dbReference type="EMBL" id="GGZ02533.1"/>
    </source>
</evidence>
<comment type="caution">
    <text evidence="3">The sequence shown here is derived from an EMBL/GenBank/DDBJ whole genome shotgun (WGS) entry which is preliminary data.</text>
</comment>
<sequence length="610" mass="68268">MTDEYPEFRLRLPNGGPLARGRLSEKAGAKGRRTFVVSAGSPVRAEVVPSFSLRKPSSYRTRQKLIAEGAIRESDSHPGWLETTRDIEFASPSPAAEVVLGCSSNGWGAWKSPDGDSLGTHISRASAGPNRPWLIRGSNVTGTDVVQRLWLPEGLVSLAAARLRQGLERGISKVDLRTFVHEDYESTATYSQKQQLVDDVHAFLSRMKPGDTVCTISGGRLYVGEITGDAEQVESDDRRSNLRRPVDWQPTGYPYDELPEDLQQKLSIQHDVVDLSSVQAHIDGLGLSDQELVEEAEAIERDPSVVIPALAARRELELPEPTNELAAELLVHERAWLREVRDLLWDERQLVLYGPPGTGKTYLALKLAEFLGGGPEQVKLVQFHPSYAYEDFFEGFRPQEDPQSREVAFRLTAGPLRELADLASREGNRHIPHFLIIDEINRANLAKVFGELYFLLEYRNKSVRLTYSGDDFALPPNLFVIGTMNTADRSIALVDAAMRRRFAFVELSPRTEPTSGLLRRWLAGEGRDPEPADLLDALNSRIDDPDFQIGPSYLMKKGVYREGGLERTWRTKILPLLEEHHYGEGVDIEKRYGLAALRQSLQQQPRESSA</sequence>
<keyword evidence="4" id="KW-1185">Reference proteome</keyword>
<dbReference type="InterPro" id="IPR027417">
    <property type="entry name" value="P-loop_NTPase"/>
</dbReference>
<name>A0A918PEB0_9ACTN</name>
<accession>A0A918PEB0</accession>
<dbReference type="EMBL" id="BMVW01000003">
    <property type="protein sequence ID" value="GGZ02533.1"/>
    <property type="molecule type" value="Genomic_DNA"/>
</dbReference>
<protein>
    <recommendedName>
        <fullName evidence="2">AAA+ ATPase domain-containing protein</fullName>
    </recommendedName>
</protein>
<reference evidence="3" key="1">
    <citation type="journal article" date="2014" name="Int. J. Syst. Evol. Microbiol.">
        <title>Complete genome sequence of Corynebacterium casei LMG S-19264T (=DSM 44701T), isolated from a smear-ripened cheese.</title>
        <authorList>
            <consortium name="US DOE Joint Genome Institute (JGI-PGF)"/>
            <person name="Walter F."/>
            <person name="Albersmeier A."/>
            <person name="Kalinowski J."/>
            <person name="Ruckert C."/>
        </authorList>
    </citation>
    <scope>NUCLEOTIDE SEQUENCE</scope>
    <source>
        <strain evidence="3">JCM 4815</strain>
    </source>
</reference>
<proteinExistence type="predicted"/>
<evidence type="ECO:0000259" key="2">
    <source>
        <dbReference type="SMART" id="SM00382"/>
    </source>
</evidence>
<dbReference type="PANTHER" id="PTHR37291">
    <property type="entry name" value="5-METHYLCYTOSINE-SPECIFIC RESTRICTION ENZYME B"/>
    <property type="match status" value="1"/>
</dbReference>
<organism evidence="3 4">
    <name type="scientific">Streptomyces poonensis</name>
    <dbReference type="NCBI Taxonomy" id="68255"/>
    <lineage>
        <taxon>Bacteria</taxon>
        <taxon>Bacillati</taxon>
        <taxon>Actinomycetota</taxon>
        <taxon>Actinomycetes</taxon>
        <taxon>Kitasatosporales</taxon>
        <taxon>Streptomycetaceae</taxon>
        <taxon>Streptomyces</taxon>
    </lineage>
</organism>
<dbReference type="Proteomes" id="UP000622166">
    <property type="component" value="Unassembled WGS sequence"/>
</dbReference>
<dbReference type="SMART" id="SM00382">
    <property type="entry name" value="AAA"/>
    <property type="match status" value="1"/>
</dbReference>
<feature type="domain" description="AAA+ ATPase" evidence="2">
    <location>
        <begin position="346"/>
        <end position="512"/>
    </location>
</feature>
<dbReference type="InterPro" id="IPR052934">
    <property type="entry name" value="Methyl-DNA_Rec/Restrict_Enz"/>
</dbReference>